<comment type="caution">
    <text evidence="3">The sequence shown here is derived from an EMBL/GenBank/DDBJ whole genome shotgun (WGS) entry which is preliminary data.</text>
</comment>
<keyword evidence="1" id="KW-0812">Transmembrane</keyword>
<evidence type="ECO:0000313" key="3">
    <source>
        <dbReference type="EMBL" id="RAI73700.1"/>
    </source>
</evidence>
<feature type="transmembrane region" description="Helical" evidence="1">
    <location>
        <begin position="65"/>
        <end position="86"/>
    </location>
</feature>
<proteinExistence type="predicted"/>
<feature type="transmembrane region" description="Helical" evidence="1">
    <location>
        <begin position="27"/>
        <end position="45"/>
    </location>
</feature>
<organism evidence="3 4">
    <name type="scientific">Spirosoma telluris</name>
    <dbReference type="NCBI Taxonomy" id="2183553"/>
    <lineage>
        <taxon>Bacteria</taxon>
        <taxon>Pseudomonadati</taxon>
        <taxon>Bacteroidota</taxon>
        <taxon>Cytophagia</taxon>
        <taxon>Cytophagales</taxon>
        <taxon>Cytophagaceae</taxon>
        <taxon>Spirosoma</taxon>
    </lineage>
</organism>
<protein>
    <recommendedName>
        <fullName evidence="2">Sphingomyelin synthase-like domain-containing protein</fullName>
    </recommendedName>
</protein>
<keyword evidence="1" id="KW-1133">Transmembrane helix</keyword>
<dbReference type="InterPro" id="IPR025749">
    <property type="entry name" value="Sphingomyelin_synth-like_dom"/>
</dbReference>
<evidence type="ECO:0000313" key="4">
    <source>
        <dbReference type="Proteomes" id="UP000249016"/>
    </source>
</evidence>
<dbReference type="Proteomes" id="UP000249016">
    <property type="component" value="Unassembled WGS sequence"/>
</dbReference>
<dbReference type="EMBL" id="QLII01000001">
    <property type="protein sequence ID" value="RAI73700.1"/>
    <property type="molecule type" value="Genomic_DNA"/>
</dbReference>
<dbReference type="AlphaFoldDB" id="A0A327NEG5"/>
<name>A0A327NEG5_9BACT</name>
<evidence type="ECO:0000256" key="1">
    <source>
        <dbReference type="SAM" id="Phobius"/>
    </source>
</evidence>
<keyword evidence="1" id="KW-0472">Membrane</keyword>
<feature type="transmembrane region" description="Helical" evidence="1">
    <location>
        <begin position="93"/>
        <end position="116"/>
    </location>
</feature>
<feature type="domain" description="Sphingomyelin synthase-like" evidence="2">
    <location>
        <begin position="144"/>
        <end position="203"/>
    </location>
</feature>
<dbReference type="Pfam" id="PF14360">
    <property type="entry name" value="PAP2_C"/>
    <property type="match status" value="1"/>
</dbReference>
<keyword evidence="4" id="KW-1185">Reference proteome</keyword>
<dbReference type="OrthoDB" id="792641at2"/>
<dbReference type="RefSeq" id="WP_111340577.1">
    <property type="nucleotide sequence ID" value="NZ_QLII01000001.1"/>
</dbReference>
<reference evidence="3 4" key="1">
    <citation type="submission" date="2018-06" db="EMBL/GenBank/DDBJ databases">
        <title>Spirosoma sp. HMF3257 Genome sequencing and assembly.</title>
        <authorList>
            <person name="Kang H."/>
            <person name="Cha I."/>
            <person name="Kim H."/>
            <person name="Kang J."/>
            <person name="Joh K."/>
        </authorList>
    </citation>
    <scope>NUCLEOTIDE SEQUENCE [LARGE SCALE GENOMIC DNA]</scope>
    <source>
        <strain evidence="3 4">HMF3257</strain>
    </source>
</reference>
<accession>A0A327NEG5</accession>
<evidence type="ECO:0000259" key="2">
    <source>
        <dbReference type="Pfam" id="PF14360"/>
    </source>
</evidence>
<gene>
    <name evidence="3" type="ORF">HMF3257_03430</name>
</gene>
<feature type="transmembrane region" description="Helical" evidence="1">
    <location>
        <begin position="145"/>
        <end position="161"/>
    </location>
</feature>
<feature type="transmembrane region" description="Helical" evidence="1">
    <location>
        <begin position="168"/>
        <end position="190"/>
    </location>
</feature>
<sequence>MSLLTPVPTGDLIWQAAWKSPIFRRKFIIGMIGIIALLATFPYFFHTIEQHSGPVLNDWVVAQIPPYDVSLIIFGVIWAAGLLILIRARRSPAVFMMFIYSYIIITLTRMISINLFPLNPPVGLIPMIDPITNAFYGKVYITKDLFYSGHTSTIFLIFLCLRGWWDRLWVLLGSLIVGSLLLVQHVHYTIDVLGAFAFTYPLYRLGKWVALSGWNEIQLDER</sequence>